<proteinExistence type="predicted"/>
<dbReference type="GO" id="GO:0003700">
    <property type="term" value="F:DNA-binding transcription factor activity"/>
    <property type="evidence" value="ECO:0007669"/>
    <property type="project" value="InterPro"/>
</dbReference>
<dbReference type="InterPro" id="IPR020449">
    <property type="entry name" value="Tscrpt_reg_AraC-type_HTH"/>
</dbReference>
<gene>
    <name evidence="5" type="ORF">DMB65_02530</name>
</gene>
<keyword evidence="2" id="KW-0238">DNA-binding</keyword>
<dbReference type="InterPro" id="IPR009057">
    <property type="entry name" value="Homeodomain-like_sf"/>
</dbReference>
<dbReference type="GO" id="GO:0043565">
    <property type="term" value="F:sequence-specific DNA binding"/>
    <property type="evidence" value="ECO:0007669"/>
    <property type="project" value="InterPro"/>
</dbReference>
<dbReference type="InterPro" id="IPR018060">
    <property type="entry name" value="HTH_AraC"/>
</dbReference>
<keyword evidence="6" id="KW-1185">Reference proteome</keyword>
<reference evidence="5 6" key="1">
    <citation type="submission" date="2018-05" db="EMBL/GenBank/DDBJ databases">
        <title>Flavobacterium sp. strain IMCC34759, incomplete genome.</title>
        <authorList>
            <person name="Joung Y."/>
            <person name="Cho J."/>
        </authorList>
    </citation>
    <scope>NUCLEOTIDE SEQUENCE [LARGE SCALE GENOMIC DNA]</scope>
    <source>
        <strain evidence="5 6">IMCC34759</strain>
    </source>
</reference>
<dbReference type="Proteomes" id="UP000247903">
    <property type="component" value="Unassembled WGS sequence"/>
</dbReference>
<evidence type="ECO:0000256" key="3">
    <source>
        <dbReference type="ARBA" id="ARBA00023163"/>
    </source>
</evidence>
<evidence type="ECO:0000259" key="4">
    <source>
        <dbReference type="PROSITE" id="PS01124"/>
    </source>
</evidence>
<evidence type="ECO:0000256" key="1">
    <source>
        <dbReference type="ARBA" id="ARBA00023015"/>
    </source>
</evidence>
<evidence type="ECO:0000313" key="5">
    <source>
        <dbReference type="EMBL" id="PXY42131.1"/>
    </source>
</evidence>
<evidence type="ECO:0000313" key="6">
    <source>
        <dbReference type="Proteomes" id="UP000247903"/>
    </source>
</evidence>
<sequence length="288" mass="34005">MQTTAIPVCDFGLFGDEVRHFWMDDLKSLLQRFPILEDPHKQHFFMLLFIDDAQGEVSIDNQKINLDGSKVIVIKPRSISSIHINSKAKGKIICFTDDFFSLRYNNNILNQFSFLHNAAKSFVRLNEKEKNKWIYLLEIFFQEFKFQKRETVKILRSYLNIFLFELERLSNPQGFVPDNTIKQQKVREFEKLIDLHFKFKKMPSAYADLLHISPNYLNKICKEISNCTAGDLIRKRIILEAQRLLHYTNHSVNEIADQLGFESTSYFVTFFKKQINNTPEQFRKASNE</sequence>
<dbReference type="Pfam" id="PF12833">
    <property type="entry name" value="HTH_18"/>
    <property type="match status" value="1"/>
</dbReference>
<keyword evidence="1" id="KW-0805">Transcription regulation</keyword>
<dbReference type="EMBL" id="QJHK01000002">
    <property type="protein sequence ID" value="PXY42131.1"/>
    <property type="molecule type" value="Genomic_DNA"/>
</dbReference>
<name>A0A2V4BT35_9FLAO</name>
<protein>
    <submittedName>
        <fullName evidence="5">AraC family transcriptional regulator</fullName>
    </submittedName>
</protein>
<dbReference type="AlphaFoldDB" id="A0A2V4BT35"/>
<dbReference type="PROSITE" id="PS01124">
    <property type="entry name" value="HTH_ARAC_FAMILY_2"/>
    <property type="match status" value="1"/>
</dbReference>
<organism evidence="5 6">
    <name type="scientific">Flavobacterium cheongpyeongense</name>
    <dbReference type="NCBI Taxonomy" id="2212651"/>
    <lineage>
        <taxon>Bacteria</taxon>
        <taxon>Pseudomonadati</taxon>
        <taxon>Bacteroidota</taxon>
        <taxon>Flavobacteriia</taxon>
        <taxon>Flavobacteriales</taxon>
        <taxon>Flavobacteriaceae</taxon>
        <taxon>Flavobacterium</taxon>
    </lineage>
</organism>
<dbReference type="Gene3D" id="1.10.10.60">
    <property type="entry name" value="Homeodomain-like"/>
    <property type="match status" value="1"/>
</dbReference>
<feature type="domain" description="HTH araC/xylS-type" evidence="4">
    <location>
        <begin position="187"/>
        <end position="285"/>
    </location>
</feature>
<dbReference type="PRINTS" id="PR00032">
    <property type="entry name" value="HTHARAC"/>
</dbReference>
<dbReference type="PANTHER" id="PTHR43280">
    <property type="entry name" value="ARAC-FAMILY TRANSCRIPTIONAL REGULATOR"/>
    <property type="match status" value="1"/>
</dbReference>
<dbReference type="PANTHER" id="PTHR43280:SF32">
    <property type="entry name" value="TRANSCRIPTIONAL REGULATORY PROTEIN"/>
    <property type="match status" value="1"/>
</dbReference>
<accession>A0A2V4BT35</accession>
<keyword evidence="3" id="KW-0804">Transcription</keyword>
<dbReference type="RefSeq" id="WP_110305104.1">
    <property type="nucleotide sequence ID" value="NZ_QJHK01000002.1"/>
</dbReference>
<dbReference type="OrthoDB" id="2585681at2"/>
<comment type="caution">
    <text evidence="5">The sequence shown here is derived from an EMBL/GenBank/DDBJ whole genome shotgun (WGS) entry which is preliminary data.</text>
</comment>
<dbReference type="SUPFAM" id="SSF46689">
    <property type="entry name" value="Homeodomain-like"/>
    <property type="match status" value="1"/>
</dbReference>
<dbReference type="SMART" id="SM00342">
    <property type="entry name" value="HTH_ARAC"/>
    <property type="match status" value="1"/>
</dbReference>
<evidence type="ECO:0000256" key="2">
    <source>
        <dbReference type="ARBA" id="ARBA00023125"/>
    </source>
</evidence>